<name>A0AAD4GQQ6_ASPNN</name>
<reference evidence="7" key="2">
    <citation type="submission" date="2020-02" db="EMBL/GenBank/DDBJ databases">
        <authorList>
            <person name="Gilchrist C.L.M."/>
            <person name="Chooi Y.-H."/>
        </authorList>
    </citation>
    <scope>NUCLEOTIDE SEQUENCE</scope>
    <source>
        <strain evidence="7">MST-FP2251</strain>
    </source>
</reference>
<dbReference type="AlphaFoldDB" id="A0AAD4GQQ6"/>
<evidence type="ECO:0000256" key="5">
    <source>
        <dbReference type="SAM" id="MobiDB-lite"/>
    </source>
</evidence>
<feature type="region of interest" description="Disordered" evidence="5">
    <location>
        <begin position="845"/>
        <end position="867"/>
    </location>
</feature>
<dbReference type="EMBL" id="VCAU01000117">
    <property type="protein sequence ID" value="KAF9884623.1"/>
    <property type="molecule type" value="Genomic_DNA"/>
</dbReference>
<protein>
    <recommendedName>
        <fullName evidence="6">Xylanolytic transcriptional activator regulatory domain-containing protein</fullName>
    </recommendedName>
</protein>
<keyword evidence="2" id="KW-0805">Transcription regulation</keyword>
<dbReference type="GO" id="GO:0003677">
    <property type="term" value="F:DNA binding"/>
    <property type="evidence" value="ECO:0007669"/>
    <property type="project" value="InterPro"/>
</dbReference>
<dbReference type="Gene3D" id="1.10.630.10">
    <property type="entry name" value="Cytochrome P450"/>
    <property type="match status" value="1"/>
</dbReference>
<dbReference type="SUPFAM" id="SSF48264">
    <property type="entry name" value="Cytochrome P450"/>
    <property type="match status" value="1"/>
</dbReference>
<keyword evidence="3" id="KW-0804">Transcription</keyword>
<dbReference type="PANTHER" id="PTHR46696:SF6">
    <property type="entry name" value="P450, PUTATIVE (EUROFUNG)-RELATED"/>
    <property type="match status" value="1"/>
</dbReference>
<dbReference type="GO" id="GO:0020037">
    <property type="term" value="F:heme binding"/>
    <property type="evidence" value="ECO:0007669"/>
    <property type="project" value="InterPro"/>
</dbReference>
<keyword evidence="8" id="KW-1185">Reference proteome</keyword>
<gene>
    <name evidence="7" type="ORF">FE257_001445</name>
</gene>
<organism evidence="7 8">
    <name type="scientific">Aspergillus nanangensis</name>
    <dbReference type="NCBI Taxonomy" id="2582783"/>
    <lineage>
        <taxon>Eukaryota</taxon>
        <taxon>Fungi</taxon>
        <taxon>Dikarya</taxon>
        <taxon>Ascomycota</taxon>
        <taxon>Pezizomycotina</taxon>
        <taxon>Eurotiomycetes</taxon>
        <taxon>Eurotiomycetidae</taxon>
        <taxon>Eurotiales</taxon>
        <taxon>Aspergillaceae</taxon>
        <taxon>Aspergillus</taxon>
        <taxon>Aspergillus subgen. Circumdati</taxon>
    </lineage>
</organism>
<dbReference type="GO" id="GO:0004497">
    <property type="term" value="F:monooxygenase activity"/>
    <property type="evidence" value="ECO:0007669"/>
    <property type="project" value="InterPro"/>
</dbReference>
<evidence type="ECO:0000313" key="8">
    <source>
        <dbReference type="Proteomes" id="UP001194746"/>
    </source>
</evidence>
<dbReference type="PANTHER" id="PTHR46696">
    <property type="entry name" value="P450, PUTATIVE (EUROFUNG)-RELATED"/>
    <property type="match status" value="1"/>
</dbReference>
<dbReference type="Pfam" id="PF04082">
    <property type="entry name" value="Fungal_trans"/>
    <property type="match status" value="1"/>
</dbReference>
<dbReference type="Proteomes" id="UP001194746">
    <property type="component" value="Unassembled WGS sequence"/>
</dbReference>
<evidence type="ECO:0000313" key="7">
    <source>
        <dbReference type="EMBL" id="KAF9884623.1"/>
    </source>
</evidence>
<feature type="domain" description="Xylanolytic transcriptional activator regulatory" evidence="6">
    <location>
        <begin position="178"/>
        <end position="383"/>
    </location>
</feature>
<evidence type="ECO:0000256" key="3">
    <source>
        <dbReference type="ARBA" id="ARBA00023163"/>
    </source>
</evidence>
<dbReference type="InterPro" id="IPR007219">
    <property type="entry name" value="XnlR_reg_dom"/>
</dbReference>
<proteinExistence type="inferred from homology"/>
<dbReference type="InterPro" id="IPR036396">
    <property type="entry name" value="Cyt_P450_sf"/>
</dbReference>
<dbReference type="GO" id="GO:0006351">
    <property type="term" value="P:DNA-templated transcription"/>
    <property type="evidence" value="ECO:0007669"/>
    <property type="project" value="InterPro"/>
</dbReference>
<comment type="similarity">
    <text evidence="1">Belongs to the cytochrome P450 family.</text>
</comment>
<comment type="caution">
    <text evidence="7">The sequence shown here is derived from an EMBL/GenBank/DDBJ whole genome shotgun (WGS) entry which is preliminary data.</text>
</comment>
<evidence type="ECO:0000256" key="1">
    <source>
        <dbReference type="ARBA" id="ARBA00010617"/>
    </source>
</evidence>
<evidence type="ECO:0000256" key="2">
    <source>
        <dbReference type="ARBA" id="ARBA00023015"/>
    </source>
</evidence>
<reference evidence="7" key="1">
    <citation type="journal article" date="2019" name="Beilstein J. Org. Chem.">
        <title>Nanangenines: drimane sesquiterpenoids as the dominant metabolite cohort of a novel Australian fungus, Aspergillus nanangensis.</title>
        <authorList>
            <person name="Lacey H.J."/>
            <person name="Gilchrist C.L.M."/>
            <person name="Crombie A."/>
            <person name="Kalaitzis J.A."/>
            <person name="Vuong D."/>
            <person name="Rutledge P.J."/>
            <person name="Turner P."/>
            <person name="Pitt J.I."/>
            <person name="Lacey E."/>
            <person name="Chooi Y.H."/>
            <person name="Piggott A.M."/>
        </authorList>
    </citation>
    <scope>NUCLEOTIDE SEQUENCE</scope>
    <source>
        <strain evidence="7">MST-FP2251</strain>
    </source>
</reference>
<accession>A0AAD4GQQ6</accession>
<dbReference type="CDD" id="cd12148">
    <property type="entry name" value="fungal_TF_MHR"/>
    <property type="match status" value="1"/>
</dbReference>
<evidence type="ECO:0000256" key="4">
    <source>
        <dbReference type="ARBA" id="ARBA00023242"/>
    </source>
</evidence>
<keyword evidence="4" id="KW-0539">Nucleus</keyword>
<dbReference type="GO" id="GO:0008270">
    <property type="term" value="F:zinc ion binding"/>
    <property type="evidence" value="ECO:0007669"/>
    <property type="project" value="InterPro"/>
</dbReference>
<evidence type="ECO:0000259" key="6">
    <source>
        <dbReference type="Pfam" id="PF04082"/>
    </source>
</evidence>
<sequence>MTRPRKKLNLQCQYCSKRYTKREHLQDVLSRHLRVHETTSSSRPSPPEIVNWSQITDTPTGQVVGLQNENQSLSLYDEASIDPPRSPAADISSSVLWPGSEDLLQNIMSIDPAIWQQPLVGILDVPLAYPDDTTTTTIADNGRQAVHSLSSLLNDTVCKVTTPASLTGLTSRFLDGSLHMFCEYILPMFPIFHRPTLAFQDCSAPLLLNAIALGALFLGTSDAIDKADVLWRLAHTAVATSWPSMIARRRPSDPCAGVELVQTVLLSQIYAALSKNRTFRTTSQVFHGLGIHWASHCGMYDSSDAIAIPQLDDPLEKKYDAWHRWAAQETMVRTLLGLYIVDGAVSQFSGNPTFARHVANPLPLPSSEDAFTATTVDSWIHHIHQQPSPPSRFCEIYHGLFRTGTEGDTSWKMGLSPFGRKVVLEGIRCLVSESTRTNPPPVGIPDTDEILVVLRLLREDILQTPNPSTTERLSALLQWHTVCLDMVTNTARGTRRMCHLFGINQNIFGGSQREERKINPSQWVHSPRARIALLHATSVQAIAAQLPLGKAHDVNIPGVVFAAATTYTAFTFAGVPKLALPAVIDWDAVMATPSIAVDDDGARNTRRFIEGSFEAAHLPKDQYVLHDLTYDLTAIRTLLRGLSLQWGVATEMEEVVSAWIERLSDNHPDKVYEQFRQLRSTCPVAHTSQNGGFWLLTRYEDIKAAASDTDTFISSVKAVIPSDPRGIRRPPLNTDPPAHTPYRTALDRTLRPKRLKRLEPILEQHAERELARLCQQPQVEICGEFGAIFAAWVETTWLNLSDETAPLLAQTAAAWVNAWRLQDARETSAQSAKLYDIARALFADRRQTPRDPEQDPASSLLQERDSNGQPLDDELLIGALRQSLVVGMVAPPILFGDICNHLSRDKPLQAQLRADPSLIPAAVEEFVRLALQIGLRVLLGRTSDFEVDGPLQYAGMPEMGITSCPLRIAAEDI</sequence>
<dbReference type="GO" id="GO:0016705">
    <property type="term" value="F:oxidoreductase activity, acting on paired donors, with incorporation or reduction of molecular oxygen"/>
    <property type="evidence" value="ECO:0007669"/>
    <property type="project" value="InterPro"/>
</dbReference>
<dbReference type="GO" id="GO:0005506">
    <property type="term" value="F:iron ion binding"/>
    <property type="evidence" value="ECO:0007669"/>
    <property type="project" value="InterPro"/>
</dbReference>